<dbReference type="RefSeq" id="XP_030623458.1">
    <property type="nucleotide sequence ID" value="XM_030767598.1"/>
</dbReference>
<evidence type="ECO:0000313" key="2">
    <source>
        <dbReference type="Proteomes" id="UP000504632"/>
    </source>
</evidence>
<protein>
    <submittedName>
        <fullName evidence="3">Cyclic nucleotide-binding domain-containing protein 1</fullName>
    </submittedName>
</protein>
<organism evidence="2 3">
    <name type="scientific">Chanos chanos</name>
    <name type="common">Milkfish</name>
    <name type="synonym">Mugil chanos</name>
    <dbReference type="NCBI Taxonomy" id="29144"/>
    <lineage>
        <taxon>Eukaryota</taxon>
        <taxon>Metazoa</taxon>
        <taxon>Chordata</taxon>
        <taxon>Craniata</taxon>
        <taxon>Vertebrata</taxon>
        <taxon>Euteleostomi</taxon>
        <taxon>Actinopterygii</taxon>
        <taxon>Neopterygii</taxon>
        <taxon>Teleostei</taxon>
        <taxon>Ostariophysi</taxon>
        <taxon>Gonorynchiformes</taxon>
        <taxon>Chanidae</taxon>
        <taxon>Chanos</taxon>
    </lineage>
</organism>
<dbReference type="CTD" id="168975"/>
<dbReference type="GeneID" id="115806733"/>
<dbReference type="Pfam" id="PF00027">
    <property type="entry name" value="cNMP_binding"/>
    <property type="match status" value="1"/>
</dbReference>
<dbReference type="InterPro" id="IPR018490">
    <property type="entry name" value="cNMP-bd_dom_sf"/>
</dbReference>
<dbReference type="InParanoid" id="A0A6J2UUN9"/>
<dbReference type="SUPFAM" id="SSF51206">
    <property type="entry name" value="cAMP-binding domain-like"/>
    <property type="match status" value="2"/>
</dbReference>
<dbReference type="CDD" id="cd00038">
    <property type="entry name" value="CAP_ED"/>
    <property type="match status" value="2"/>
</dbReference>
<keyword evidence="2" id="KW-1185">Reference proteome</keyword>
<feature type="domain" description="Cyclic nucleotide-binding" evidence="1">
    <location>
        <begin position="108"/>
        <end position="174"/>
    </location>
</feature>
<sequence length="393" mass="44479">MTQNGIACQSKRPHTPEKLPAIDIQVAEKVTKSHAHRKQTRKMLINHTIKVLKKFPVLRTEQEHRSIHKVLKTFPCLTSCLSREELQRISLVSIVETYDRGQIIFGNNGFYLVLKGSVKPYLHESATDKTDQKIGEGEHFGSFEALDTSGSGTNFQYVLTLEPCEILRISHAVYGKFKKEILAQKYAQKVSLIKGCQFYLHWPKLYIDKLANIIQLKSFPANQMLVREGKICPFVCYIGEGECNILKDGGALVRPLEKKGSRMKFVVMGKLGPMESFGEVSVLLNQPSPCSILTTTEVKGGIIEPEALKELDSVTVSLTLQTAQPTCGKLSQEDINKEYTRQERQKEWEYMKKKVLADALFYSGKTSEYAKWTQKRGSKRAANTYKPSFYPST</sequence>
<dbReference type="Proteomes" id="UP000504632">
    <property type="component" value="Chromosome 3"/>
</dbReference>
<accession>A0A6J2UUN9</accession>
<dbReference type="PANTHER" id="PTHR23011:SF32">
    <property type="entry name" value="CYCLIC NUCLEOTIDE-BINDING DOMAIN-CONTAINING PROTEIN 1"/>
    <property type="match status" value="1"/>
</dbReference>
<dbReference type="OrthoDB" id="5966510at2759"/>
<dbReference type="PROSITE" id="PS50042">
    <property type="entry name" value="CNMP_BINDING_3"/>
    <property type="match status" value="2"/>
</dbReference>
<evidence type="ECO:0000313" key="3">
    <source>
        <dbReference type="RefSeq" id="XP_030623458.1"/>
    </source>
</evidence>
<proteinExistence type="predicted"/>
<gene>
    <name evidence="3" type="primary">cnbd1</name>
</gene>
<dbReference type="AlphaFoldDB" id="A0A6J2UUN9"/>
<dbReference type="InterPro" id="IPR000595">
    <property type="entry name" value="cNMP-bd_dom"/>
</dbReference>
<dbReference type="Gene3D" id="2.60.120.10">
    <property type="entry name" value="Jelly Rolls"/>
    <property type="match status" value="2"/>
</dbReference>
<name>A0A6J2UUN9_CHACN</name>
<reference evidence="3" key="1">
    <citation type="submission" date="2025-08" db="UniProtKB">
        <authorList>
            <consortium name="RefSeq"/>
        </authorList>
    </citation>
    <scope>IDENTIFICATION</scope>
</reference>
<feature type="domain" description="Cyclic nucleotide-binding" evidence="1">
    <location>
        <begin position="198"/>
        <end position="311"/>
    </location>
</feature>
<evidence type="ECO:0000259" key="1">
    <source>
        <dbReference type="PROSITE" id="PS50042"/>
    </source>
</evidence>
<dbReference type="PANTHER" id="PTHR23011">
    <property type="entry name" value="CYCLIC NUCLEOTIDE-BINDING DOMAIN CONTAINING PROTEIN"/>
    <property type="match status" value="1"/>
</dbReference>
<dbReference type="InterPro" id="IPR014710">
    <property type="entry name" value="RmlC-like_jellyroll"/>
</dbReference>